<name>A0ABN7VWF9_GIGMA</name>
<evidence type="ECO:0000313" key="1">
    <source>
        <dbReference type="EMBL" id="CAG8802872.1"/>
    </source>
</evidence>
<comment type="caution">
    <text evidence="1">The sequence shown here is derived from an EMBL/GenBank/DDBJ whole genome shotgun (WGS) entry which is preliminary data.</text>
</comment>
<dbReference type="Proteomes" id="UP000789901">
    <property type="component" value="Unassembled WGS sequence"/>
</dbReference>
<protein>
    <submittedName>
        <fullName evidence="1">8042_t:CDS:1</fullName>
    </submittedName>
</protein>
<proteinExistence type="predicted"/>
<organism evidence="1 2">
    <name type="scientific">Gigaspora margarita</name>
    <dbReference type="NCBI Taxonomy" id="4874"/>
    <lineage>
        <taxon>Eukaryota</taxon>
        <taxon>Fungi</taxon>
        <taxon>Fungi incertae sedis</taxon>
        <taxon>Mucoromycota</taxon>
        <taxon>Glomeromycotina</taxon>
        <taxon>Glomeromycetes</taxon>
        <taxon>Diversisporales</taxon>
        <taxon>Gigasporaceae</taxon>
        <taxon>Gigaspora</taxon>
    </lineage>
</organism>
<evidence type="ECO:0000313" key="2">
    <source>
        <dbReference type="Proteomes" id="UP000789901"/>
    </source>
</evidence>
<reference evidence="1 2" key="1">
    <citation type="submission" date="2021-06" db="EMBL/GenBank/DDBJ databases">
        <authorList>
            <person name="Kallberg Y."/>
            <person name="Tangrot J."/>
            <person name="Rosling A."/>
        </authorList>
    </citation>
    <scope>NUCLEOTIDE SEQUENCE [LARGE SCALE GENOMIC DNA]</scope>
    <source>
        <strain evidence="1 2">120-4 pot B 10/14</strain>
    </source>
</reference>
<dbReference type="EMBL" id="CAJVQB010023880">
    <property type="protein sequence ID" value="CAG8802872.1"/>
    <property type="molecule type" value="Genomic_DNA"/>
</dbReference>
<feature type="non-terminal residue" evidence="1">
    <location>
        <position position="187"/>
    </location>
</feature>
<gene>
    <name evidence="1" type="ORF">GMARGA_LOCUS23516</name>
</gene>
<accession>A0ABN7VWF9</accession>
<feature type="non-terminal residue" evidence="1">
    <location>
        <position position="1"/>
    </location>
</feature>
<keyword evidence="2" id="KW-1185">Reference proteome</keyword>
<sequence>YSGSKYATLSIIYSLIQALKYTFANIEITDDILNEEEDTPSFRYEESSDDDSDESDFEISEALTNHSQIDSNRVTLTNSSNNLLQNAQVIKTMRSIIYNSLFDYWNEPVMTSLLAFLLDPRLKTLSSWDEKTQEKAKAELTHQFELLIATNLEQTMASTSETSKNSDIHYGRLHSSIFGTATNNLTS</sequence>